<comment type="pathway">
    <text evidence="1">One-carbon metabolism; methanogenesis from CO(2); 5,10-methenyl-5,6,7,8-tetrahydromethanopterin from CO(2): step 1/3.</text>
</comment>
<dbReference type="GO" id="GO:0046914">
    <property type="term" value="F:transition metal ion binding"/>
    <property type="evidence" value="ECO:0007669"/>
    <property type="project" value="InterPro"/>
</dbReference>
<dbReference type="NCBIfam" id="TIGR03122">
    <property type="entry name" value="one_C_dehyd_C"/>
    <property type="match status" value="1"/>
</dbReference>
<dbReference type="OrthoDB" id="106216at2157"/>
<dbReference type="CDD" id="cd00980">
    <property type="entry name" value="FwdC/FmdC"/>
    <property type="match status" value="1"/>
</dbReference>
<evidence type="ECO:0000256" key="1">
    <source>
        <dbReference type="ARBA" id="ARBA00004830"/>
    </source>
</evidence>
<dbReference type="UniPathway" id="UPA00640">
    <property type="reaction ID" value="UER00692"/>
</dbReference>
<keyword evidence="5" id="KW-1185">Reference proteome</keyword>
<gene>
    <name evidence="4" type="ORF">HWN40_08865</name>
</gene>
<evidence type="ECO:0000313" key="5">
    <source>
        <dbReference type="Proteomes" id="UP000509594"/>
    </source>
</evidence>
<accession>A0A7D5I5L1</accession>
<dbReference type="GeneID" id="55821782"/>
<comment type="catalytic activity">
    <reaction evidence="3">
        <text>N-formylmethanofuran + 2 oxidized [2Fe-2S]-[ferredoxin] + H2O = methanofuran + 2 reduced [2Fe-2S]-[ferredoxin] + CO2 + H(+)</text>
        <dbReference type="Rhea" id="RHEA:19841"/>
        <dbReference type="Rhea" id="RHEA-COMP:10000"/>
        <dbReference type="Rhea" id="RHEA-COMP:10001"/>
        <dbReference type="ChEBI" id="CHEBI:15377"/>
        <dbReference type="ChEBI" id="CHEBI:15378"/>
        <dbReference type="ChEBI" id="CHEBI:16526"/>
        <dbReference type="ChEBI" id="CHEBI:33737"/>
        <dbReference type="ChEBI" id="CHEBI:33738"/>
        <dbReference type="ChEBI" id="CHEBI:57727"/>
        <dbReference type="ChEBI" id="CHEBI:58151"/>
        <dbReference type="EC" id="1.2.7.12"/>
    </reaction>
</comment>
<evidence type="ECO:0000313" key="4">
    <source>
        <dbReference type="EMBL" id="QLC50341.1"/>
    </source>
</evidence>
<protein>
    <recommendedName>
        <fullName evidence="2">formylmethanofuran dehydrogenase</fullName>
        <ecNumber evidence="2">1.2.7.12</ecNumber>
    </recommendedName>
</protein>
<dbReference type="EC" id="1.2.7.12" evidence="2"/>
<dbReference type="Gene3D" id="2.160.20.60">
    <property type="entry name" value="Glutamate synthase, alpha subunit, C-terminal domain"/>
    <property type="match status" value="1"/>
</dbReference>
<dbReference type="SUPFAM" id="SSF69336">
    <property type="entry name" value="Alpha subunit of glutamate synthase, C-terminal domain"/>
    <property type="match status" value="1"/>
</dbReference>
<dbReference type="RefSeq" id="WP_176965397.1">
    <property type="nucleotide sequence ID" value="NZ_CP058215.1"/>
</dbReference>
<dbReference type="InterPro" id="IPR017550">
    <property type="entry name" value="Formylmethanofuran_DH_suC"/>
</dbReference>
<reference evidence="4 5" key="1">
    <citation type="submission" date="2020-06" db="EMBL/GenBank/DDBJ databases">
        <title>Methanolobus halotolerans sp. nov., isolated from a saline lake Tus in Siberia.</title>
        <authorList>
            <person name="Shen Y."/>
            <person name="Chen S.-C."/>
            <person name="Lai M.-C."/>
            <person name="Huang H.-H."/>
            <person name="Chiu H.-H."/>
            <person name="Tang S.-L."/>
            <person name="Rogozin D.Y."/>
            <person name="Degermendzhy A.G."/>
        </authorList>
    </citation>
    <scope>NUCLEOTIDE SEQUENCE [LARGE SCALE GENOMIC DNA]</scope>
    <source>
        <strain evidence="4 5">DSM 21339</strain>
    </source>
</reference>
<evidence type="ECO:0000256" key="2">
    <source>
        <dbReference type="ARBA" id="ARBA00012692"/>
    </source>
</evidence>
<organism evidence="4 5">
    <name type="scientific">Methanolobus zinderi</name>
    <dbReference type="NCBI Taxonomy" id="536044"/>
    <lineage>
        <taxon>Archaea</taxon>
        <taxon>Methanobacteriati</taxon>
        <taxon>Methanobacteriota</taxon>
        <taxon>Stenosarchaea group</taxon>
        <taxon>Methanomicrobia</taxon>
        <taxon>Methanosarcinales</taxon>
        <taxon>Methanosarcinaceae</taxon>
        <taxon>Methanolobus</taxon>
    </lineage>
</organism>
<dbReference type="PANTHER" id="PTHR39673:SF5">
    <property type="entry name" value="TUNGSTEN-CONTAINING FORMYLMETHANOFURAN DEHYDROGENASE 2 SUBUNIT C"/>
    <property type="match status" value="1"/>
</dbReference>
<dbReference type="AlphaFoldDB" id="A0A7D5I5L1"/>
<dbReference type="InterPro" id="IPR036485">
    <property type="entry name" value="Glu_synth_asu_C_sf"/>
</dbReference>
<dbReference type="EMBL" id="CP058215">
    <property type="protein sequence ID" value="QLC50341.1"/>
    <property type="molecule type" value="Genomic_DNA"/>
</dbReference>
<evidence type="ECO:0000256" key="3">
    <source>
        <dbReference type="ARBA" id="ARBA00048228"/>
    </source>
</evidence>
<dbReference type="Proteomes" id="UP000509594">
    <property type="component" value="Chromosome"/>
</dbReference>
<proteinExistence type="predicted"/>
<name>A0A7D5I5L1_9EURY</name>
<dbReference type="PANTHER" id="PTHR39673">
    <property type="entry name" value="TUNGSTEN FORMYLMETHANOFURAN DEHYDROGENASE, SUBUNIT C (FWDC)"/>
    <property type="match status" value="1"/>
</dbReference>
<sequence length="269" mass="28128">MAEVTLKPTGNFDLTVEAETITPDNFAGKTAEEIGKILVWQGPEEYPLANYFDVKGDGGSSAEDTTIVVDGDVPRIKRIGEGMTAGKILIKGSTGMHVGAEMAGGEIVVEGDAGSWAGMEMKGGLLHIKGNTHDHLGSAYRGSWNGMTGGRIVVGGDAINQVGGGMSGGEIIIEGNVKHFCGIRINGGLIVVKGNAHRTVGAEMTGGTIVIGGNIERFTPGFELEDVEADIKFEDIACTGEYKKFTGDYAIPQKGKGTLYVSCANNECL</sequence>
<dbReference type="GO" id="GO:0019386">
    <property type="term" value="P:methanogenesis, from carbon dioxide"/>
    <property type="evidence" value="ECO:0007669"/>
    <property type="project" value="UniProtKB-UniPathway"/>
</dbReference>
<dbReference type="KEGG" id="mzi:HWN40_08865"/>
<dbReference type="GO" id="GO:0018493">
    <property type="term" value="F:formylmethanofuran dehydrogenase activity"/>
    <property type="evidence" value="ECO:0007669"/>
    <property type="project" value="UniProtKB-EC"/>
</dbReference>